<proteinExistence type="inferred from homology"/>
<dbReference type="Pfam" id="PF07549">
    <property type="entry name" value="Sec_GG"/>
    <property type="match status" value="1"/>
</dbReference>
<keyword evidence="2 9" id="KW-0813">Transport</keyword>
<feature type="transmembrane region" description="Helical" evidence="9">
    <location>
        <begin position="12"/>
        <end position="32"/>
    </location>
</feature>
<sequence>MAKELNFDFMKLRNVAMMFSAILLIVSVVALATRGLNLGLDFTGGTLLEVSYQQPADIERIRAQLDSSGFPGSTVQHFGSETDVLIRMAEAYRDTLGAEVLEVLRTGSLEDGQVFNDVELRRSEFVGSQVGEELRDQGGLALLMALFVVMLYVAFRFQLKFSVGAVFALFHDVVIILGFFALFQWDFDLTVFAALLAVIGYSLNDTIVVADRIRENFRILRKGDALEIINVSLNQTLGRTIMTSLTTALVLLALMFLGGELIHNFALGLFIGVIVGTYSSIYVAANILILMNICREDLIPAELEEEVDDLP</sequence>
<comment type="function">
    <text evidence="9">Part of the Sec protein translocase complex. Interacts with the SecYEG preprotein conducting channel. SecDF uses the proton motive force (PMF) to complete protein translocation after the ATP-dependent function of SecA.</text>
</comment>
<keyword evidence="8 9" id="KW-0472">Membrane</keyword>
<protein>
    <recommendedName>
        <fullName evidence="9">Protein-export membrane protein SecF</fullName>
    </recommendedName>
</protein>
<feature type="transmembrane region" description="Helical" evidence="9">
    <location>
        <begin position="241"/>
        <end position="259"/>
    </location>
</feature>
<dbReference type="Pfam" id="PF02355">
    <property type="entry name" value="SecD_SecF_C"/>
    <property type="match status" value="1"/>
</dbReference>
<evidence type="ECO:0000256" key="5">
    <source>
        <dbReference type="ARBA" id="ARBA00022927"/>
    </source>
</evidence>
<dbReference type="AlphaFoldDB" id="R4YUV0"/>
<dbReference type="GO" id="GO:0005886">
    <property type="term" value="C:plasma membrane"/>
    <property type="evidence" value="ECO:0007669"/>
    <property type="project" value="UniProtKB-SubCell"/>
</dbReference>
<dbReference type="InterPro" id="IPR022646">
    <property type="entry name" value="SecD/SecF_CS"/>
</dbReference>
<dbReference type="HAMAP" id="MF_01464_B">
    <property type="entry name" value="SecF_B"/>
    <property type="match status" value="1"/>
</dbReference>
<keyword evidence="4 9" id="KW-0812">Transmembrane</keyword>
<keyword evidence="5 9" id="KW-0653">Protein transport</keyword>
<dbReference type="SUPFAM" id="SSF82866">
    <property type="entry name" value="Multidrug efflux transporter AcrB transmembrane domain"/>
    <property type="match status" value="1"/>
</dbReference>
<evidence type="ECO:0000259" key="10">
    <source>
        <dbReference type="Pfam" id="PF02355"/>
    </source>
</evidence>
<name>R4YUV0_OLEAN</name>
<evidence type="ECO:0000256" key="3">
    <source>
        <dbReference type="ARBA" id="ARBA00022475"/>
    </source>
</evidence>
<evidence type="ECO:0000256" key="8">
    <source>
        <dbReference type="ARBA" id="ARBA00023136"/>
    </source>
</evidence>
<feature type="transmembrane region" description="Helical" evidence="9">
    <location>
        <begin position="138"/>
        <end position="155"/>
    </location>
</feature>
<keyword evidence="12" id="KW-1185">Reference proteome</keyword>
<dbReference type="NCBIfam" id="TIGR00966">
    <property type="entry name" value="transloc_SecF"/>
    <property type="match status" value="1"/>
</dbReference>
<evidence type="ECO:0000256" key="7">
    <source>
        <dbReference type="ARBA" id="ARBA00023010"/>
    </source>
</evidence>
<evidence type="ECO:0000313" key="12">
    <source>
        <dbReference type="Proteomes" id="UP000032749"/>
    </source>
</evidence>
<dbReference type="InterPro" id="IPR005665">
    <property type="entry name" value="SecF_bac"/>
</dbReference>
<dbReference type="GO" id="GO:0006605">
    <property type="term" value="P:protein targeting"/>
    <property type="evidence" value="ECO:0007669"/>
    <property type="project" value="UniProtKB-UniRule"/>
</dbReference>
<evidence type="ECO:0000313" key="11">
    <source>
        <dbReference type="EMBL" id="CCK77084.1"/>
    </source>
</evidence>
<evidence type="ECO:0000256" key="9">
    <source>
        <dbReference type="HAMAP-Rule" id="MF_01464"/>
    </source>
</evidence>
<evidence type="ECO:0000256" key="1">
    <source>
        <dbReference type="ARBA" id="ARBA00004651"/>
    </source>
</evidence>
<accession>R4YUV0</accession>
<dbReference type="GO" id="GO:0065002">
    <property type="term" value="P:intracellular protein transmembrane transport"/>
    <property type="evidence" value="ECO:0007669"/>
    <property type="project" value="UniProtKB-UniRule"/>
</dbReference>
<dbReference type="STRING" id="698738.OLEAN_C29080"/>
<evidence type="ECO:0000256" key="2">
    <source>
        <dbReference type="ARBA" id="ARBA00022448"/>
    </source>
</evidence>
<organism evidence="11 12">
    <name type="scientific">Oleispira antarctica RB-8</name>
    <dbReference type="NCBI Taxonomy" id="698738"/>
    <lineage>
        <taxon>Bacteria</taxon>
        <taxon>Pseudomonadati</taxon>
        <taxon>Pseudomonadota</taxon>
        <taxon>Gammaproteobacteria</taxon>
        <taxon>Oceanospirillales</taxon>
        <taxon>Oceanospirillaceae</taxon>
        <taxon>Oleispira</taxon>
    </lineage>
</organism>
<keyword evidence="6 9" id="KW-1133">Transmembrane helix</keyword>
<dbReference type="PATRIC" id="fig|698738.3.peg.3022"/>
<dbReference type="InterPro" id="IPR048634">
    <property type="entry name" value="SecD_SecF_C"/>
</dbReference>
<dbReference type="OrthoDB" id="9774769at2"/>
<feature type="transmembrane region" description="Helical" evidence="9">
    <location>
        <begin position="189"/>
        <end position="210"/>
    </location>
</feature>
<dbReference type="HOGENOM" id="CLU_050012_1_0_6"/>
<keyword evidence="3 9" id="KW-1003">Cell membrane</keyword>
<feature type="transmembrane region" description="Helical" evidence="9">
    <location>
        <begin position="162"/>
        <end position="183"/>
    </location>
</feature>
<dbReference type="InterPro" id="IPR022813">
    <property type="entry name" value="SecD/SecF_arch_bac"/>
</dbReference>
<feature type="domain" description="Protein export membrane protein SecD/SecF C-terminal" evidence="10">
    <location>
        <begin position="114"/>
        <end position="291"/>
    </location>
</feature>
<reference evidence="11 12" key="1">
    <citation type="journal article" date="2013" name="Nat. Commun.">
        <title>Genome sequence and functional genomic analysis of the oil-degrading bacterium Oleispira antarctica.</title>
        <authorList>
            <person name="Kube M."/>
            <person name="Chernikova T.N."/>
            <person name="Al-Ramahi Y."/>
            <person name="Beloqui A."/>
            <person name="Lopez-Cortez N."/>
            <person name="Guazzaroni M.E."/>
            <person name="Heipieper H.J."/>
            <person name="Klages S."/>
            <person name="Kotsyurbenko O.R."/>
            <person name="Langer I."/>
            <person name="Nechitaylo T.Y."/>
            <person name="Lunsdorf H."/>
            <person name="Fernandez M."/>
            <person name="Juarez S."/>
            <person name="Ciordia S."/>
            <person name="Singer A."/>
            <person name="Kagan O."/>
            <person name="Egorova O."/>
            <person name="Petit P.A."/>
            <person name="Stogios P."/>
            <person name="Kim Y."/>
            <person name="Tchigvintsev A."/>
            <person name="Flick R."/>
            <person name="Denaro R."/>
            <person name="Genovese M."/>
            <person name="Albar J.P."/>
            <person name="Reva O.N."/>
            <person name="Martinez-Gomariz M."/>
            <person name="Tran H."/>
            <person name="Ferrer M."/>
            <person name="Savchenko A."/>
            <person name="Yakunin A.F."/>
            <person name="Yakimov M.M."/>
            <person name="Golyshina O.V."/>
            <person name="Reinhardt R."/>
            <person name="Golyshin P.N."/>
        </authorList>
    </citation>
    <scope>NUCLEOTIDE SEQUENCE [LARGE SCALE GENOMIC DNA]</scope>
</reference>
<dbReference type="EMBL" id="FO203512">
    <property type="protein sequence ID" value="CCK77084.1"/>
    <property type="molecule type" value="Genomic_DNA"/>
</dbReference>
<dbReference type="GO" id="GO:0015450">
    <property type="term" value="F:protein-transporting ATPase activity"/>
    <property type="evidence" value="ECO:0007669"/>
    <property type="project" value="InterPro"/>
</dbReference>
<dbReference type="PANTHER" id="PTHR30081:SF8">
    <property type="entry name" value="PROTEIN TRANSLOCASE SUBUNIT SECF"/>
    <property type="match status" value="1"/>
</dbReference>
<dbReference type="PANTHER" id="PTHR30081">
    <property type="entry name" value="PROTEIN-EXPORT MEMBRANE PROTEIN SEC"/>
    <property type="match status" value="1"/>
</dbReference>
<dbReference type="GO" id="GO:0043952">
    <property type="term" value="P:protein transport by the Sec complex"/>
    <property type="evidence" value="ECO:0007669"/>
    <property type="project" value="UniProtKB-UniRule"/>
</dbReference>
<dbReference type="NCBIfam" id="TIGR00916">
    <property type="entry name" value="2A0604s01"/>
    <property type="match status" value="1"/>
</dbReference>
<comment type="subunit">
    <text evidence="9">Forms a complex with SecD. Part of the essential Sec protein translocation apparatus which comprises SecA, SecYEG and auxiliary proteins SecDF-YajC and YidC.</text>
</comment>
<dbReference type="KEGG" id="oai:OLEAN_C29080"/>
<dbReference type="Gene3D" id="1.20.1640.10">
    <property type="entry name" value="Multidrug efflux transporter AcrB transmembrane domain"/>
    <property type="match status" value="1"/>
</dbReference>
<evidence type="ECO:0000256" key="4">
    <source>
        <dbReference type="ARBA" id="ARBA00022692"/>
    </source>
</evidence>
<evidence type="ECO:0000256" key="6">
    <source>
        <dbReference type="ARBA" id="ARBA00022989"/>
    </source>
</evidence>
<dbReference type="PRINTS" id="PR01755">
    <property type="entry name" value="SECFTRNLCASE"/>
</dbReference>
<dbReference type="InterPro" id="IPR022645">
    <property type="entry name" value="SecD/SecF_bac"/>
</dbReference>
<gene>
    <name evidence="9 11" type="primary">secF</name>
    <name evidence="11" type="ORF">OLEAN_C29080</name>
</gene>
<keyword evidence="7 9" id="KW-0811">Translocation</keyword>
<comment type="subcellular location">
    <subcellularLocation>
        <location evidence="1 9">Cell membrane</location>
        <topology evidence="1 9">Multi-pass membrane protein</topology>
    </subcellularLocation>
</comment>
<dbReference type="Proteomes" id="UP000032749">
    <property type="component" value="Chromosome"/>
</dbReference>
<dbReference type="InterPro" id="IPR055344">
    <property type="entry name" value="SecD_SecF_C_bact"/>
</dbReference>
<feature type="transmembrane region" description="Helical" evidence="9">
    <location>
        <begin position="265"/>
        <end position="289"/>
    </location>
</feature>
<comment type="similarity">
    <text evidence="9">Belongs to the SecD/SecF family. SecF subfamily.</text>
</comment>